<dbReference type="EMBL" id="JBEQCT010000001">
    <property type="protein sequence ID" value="MFM2483504.1"/>
    <property type="molecule type" value="Genomic_DNA"/>
</dbReference>
<feature type="transmembrane region" description="Helical" evidence="1">
    <location>
        <begin position="127"/>
        <end position="146"/>
    </location>
</feature>
<gene>
    <name evidence="2" type="ORF">ABUE30_00135</name>
</gene>
<evidence type="ECO:0000313" key="3">
    <source>
        <dbReference type="Proteomes" id="UP001629953"/>
    </source>
</evidence>
<accession>A0ABW9G277</accession>
<dbReference type="Proteomes" id="UP001629953">
    <property type="component" value="Unassembled WGS sequence"/>
</dbReference>
<protein>
    <recommendedName>
        <fullName evidence="4">Broad specificity phosphatase PhoE</fullName>
    </recommendedName>
</protein>
<evidence type="ECO:0008006" key="4">
    <source>
        <dbReference type="Google" id="ProtNLM"/>
    </source>
</evidence>
<keyword evidence="3" id="KW-1185">Reference proteome</keyword>
<dbReference type="SUPFAM" id="SSF53254">
    <property type="entry name" value="Phosphoglycerate mutase-like"/>
    <property type="match status" value="1"/>
</dbReference>
<evidence type="ECO:0000256" key="1">
    <source>
        <dbReference type="SAM" id="Phobius"/>
    </source>
</evidence>
<reference evidence="2 3" key="1">
    <citation type="journal article" date="2013" name="Int. J. Syst. Evol. Microbiol.">
        <title>Celerinatantimonas yamalensis sp. nov., a cold-adapted diazotrophic bacterium from a cold permafrost brine.</title>
        <authorList>
            <person name="Shcherbakova V."/>
            <person name="Chuvilskaya N."/>
            <person name="Rivkina E."/>
            <person name="Demidov N."/>
            <person name="Uchaeva V."/>
            <person name="Suetin S."/>
            <person name="Suzina N."/>
            <person name="Gilichinsky D."/>
        </authorList>
    </citation>
    <scope>NUCLEOTIDE SEQUENCE [LARGE SCALE GENOMIC DNA]</scope>
    <source>
        <strain evidence="2 3">C7</strain>
    </source>
</reference>
<dbReference type="InterPro" id="IPR029033">
    <property type="entry name" value="His_PPase_superfam"/>
</dbReference>
<dbReference type="Gene3D" id="3.40.50.1240">
    <property type="entry name" value="Phosphoglycerate mutase-like"/>
    <property type="match status" value="1"/>
</dbReference>
<keyword evidence="1" id="KW-1133">Transmembrane helix</keyword>
<keyword evidence="1" id="KW-0812">Transmembrane</keyword>
<feature type="transmembrane region" description="Helical" evidence="1">
    <location>
        <begin position="15"/>
        <end position="34"/>
    </location>
</feature>
<dbReference type="RefSeq" id="WP_408621615.1">
    <property type="nucleotide sequence ID" value="NZ_JBEQCT010000001.1"/>
</dbReference>
<keyword evidence="1" id="KW-0472">Membrane</keyword>
<comment type="caution">
    <text evidence="2">The sequence shown here is derived from an EMBL/GenBank/DDBJ whole genome shotgun (WGS) entry which is preliminary data.</text>
</comment>
<organism evidence="2 3">
    <name type="scientific">Celerinatantimonas yamalensis</name>
    <dbReference type="NCBI Taxonomy" id="559956"/>
    <lineage>
        <taxon>Bacteria</taxon>
        <taxon>Pseudomonadati</taxon>
        <taxon>Pseudomonadota</taxon>
        <taxon>Gammaproteobacteria</taxon>
        <taxon>Celerinatantimonadaceae</taxon>
        <taxon>Celerinatantimonas</taxon>
    </lineage>
</organism>
<proteinExistence type="predicted"/>
<name>A0ABW9G277_9GAMM</name>
<sequence>MQLAIFVPHILANNILPVIKTLGFSGVCIFYFRLKMEILLIRHGKPTGAINPRLTASGFANWVRNYNRSKVDPKSLPPKHLRCSLDSHFIVASDLARSIDSVYLCLNREPDLKLKHLREVNIPRYKLPFVFKAYTWLIISHIFWLVGFSGKVESFKAAKIRARISAEQLQELAIKHGKVAFFGHGMLNKYIAKELNKLGWDGSPQGKKYWSTIKLKT</sequence>
<evidence type="ECO:0000313" key="2">
    <source>
        <dbReference type="EMBL" id="MFM2483504.1"/>
    </source>
</evidence>